<dbReference type="Gene3D" id="3.20.20.450">
    <property type="entry name" value="EAL domain"/>
    <property type="match status" value="2"/>
</dbReference>
<dbReference type="InterPro" id="IPR001633">
    <property type="entry name" value="EAL_dom"/>
</dbReference>
<dbReference type="EMBL" id="SGNZ01000031">
    <property type="protein sequence ID" value="TRA82859.1"/>
    <property type="molecule type" value="Genomic_DNA"/>
</dbReference>
<dbReference type="Pfam" id="PF00990">
    <property type="entry name" value="GGDEF"/>
    <property type="match status" value="1"/>
</dbReference>
<protein>
    <submittedName>
        <fullName evidence="2">EAL domain-containing protein</fullName>
    </submittedName>
</protein>
<accession>A0ABY3BGU7</accession>
<dbReference type="Proteomes" id="UP000319481">
    <property type="component" value="Unassembled WGS sequence"/>
</dbReference>
<dbReference type="SUPFAM" id="SSF141868">
    <property type="entry name" value="EAL domain-like"/>
    <property type="match status" value="2"/>
</dbReference>
<organism evidence="2 3">
    <name type="scientific">Agrobacterium salinitolerans</name>
    <dbReference type="NCBI Taxonomy" id="1183413"/>
    <lineage>
        <taxon>Bacteria</taxon>
        <taxon>Pseudomonadati</taxon>
        <taxon>Pseudomonadota</taxon>
        <taxon>Alphaproteobacteria</taxon>
        <taxon>Hyphomicrobiales</taxon>
        <taxon>Rhizobiaceae</taxon>
        <taxon>Rhizobium/Agrobacterium group</taxon>
        <taxon>Agrobacterium</taxon>
    </lineage>
</organism>
<dbReference type="InterPro" id="IPR029787">
    <property type="entry name" value="Nucleotide_cyclase"/>
</dbReference>
<dbReference type="SUPFAM" id="SSF55073">
    <property type="entry name" value="Nucleotide cyclase"/>
    <property type="match status" value="1"/>
</dbReference>
<dbReference type="InterPro" id="IPR000160">
    <property type="entry name" value="GGDEF_dom"/>
</dbReference>
<dbReference type="PROSITE" id="PS50883">
    <property type="entry name" value="EAL"/>
    <property type="match status" value="1"/>
</dbReference>
<proteinExistence type="predicted"/>
<dbReference type="InterPro" id="IPR043128">
    <property type="entry name" value="Rev_trsase/Diguanyl_cyclase"/>
</dbReference>
<reference evidence="2 3" key="1">
    <citation type="journal article" date="2019" name="Appl. Microbiol. Biotechnol.">
        <title>Differential efficiency of wild type rhizogenic strains for rol gene transformation of plants.</title>
        <authorList>
            <person name="Desmet S."/>
            <person name="De Keyser E."/>
            <person name="Van Vaerenbergh J."/>
            <person name="Baeyen S."/>
            <person name="Van Huylenbroeck J."/>
            <person name="Geelen D."/>
            <person name="Dhooghe E."/>
        </authorList>
    </citation>
    <scope>NUCLEOTIDE SEQUENCE [LARGE SCALE GENOMIC DNA]</scope>
    <source>
        <strain evidence="2 3">GBBC3283</strain>
    </source>
</reference>
<dbReference type="Pfam" id="PF00563">
    <property type="entry name" value="EAL"/>
    <property type="match status" value="2"/>
</dbReference>
<keyword evidence="3" id="KW-1185">Reference proteome</keyword>
<evidence type="ECO:0000313" key="2">
    <source>
        <dbReference type="EMBL" id="TRA82859.1"/>
    </source>
</evidence>
<dbReference type="InterPro" id="IPR050706">
    <property type="entry name" value="Cyclic-di-GMP_PDE-like"/>
</dbReference>
<evidence type="ECO:0000259" key="1">
    <source>
        <dbReference type="PROSITE" id="PS50883"/>
    </source>
</evidence>
<dbReference type="Gene3D" id="3.30.70.270">
    <property type="match status" value="1"/>
</dbReference>
<evidence type="ECO:0000313" key="3">
    <source>
        <dbReference type="Proteomes" id="UP000319481"/>
    </source>
</evidence>
<dbReference type="SMART" id="SM00052">
    <property type="entry name" value="EAL"/>
    <property type="match status" value="1"/>
</dbReference>
<dbReference type="InterPro" id="IPR035919">
    <property type="entry name" value="EAL_sf"/>
</dbReference>
<comment type="caution">
    <text evidence="2">The sequence shown here is derived from an EMBL/GenBank/DDBJ whole genome shotgun (WGS) entry which is preliminary data.</text>
</comment>
<feature type="domain" description="EAL" evidence="1">
    <location>
        <begin position="163"/>
        <end position="304"/>
    </location>
</feature>
<dbReference type="CDD" id="cd01948">
    <property type="entry name" value="EAL"/>
    <property type="match status" value="1"/>
</dbReference>
<sequence length="304" mass="32819">MSMKSLKIGTKLLGLTLLTVATGSGVSFYEARKLRSIDTTYSAVIDTDVNGALTIAAIDNNQEAIGRLLYRMIAEQTQEEMRKSRQEMEETFVQTAKLIEEPFRIDGRTIEVGASIGVVARTGNEEPMELLWRADVALCRAKENGKGHAVGYVPELDQERQRISDLEGELRQAINSGSVQPVFQPLVSASTGTVLGVEALARWQTSAGSISPEVFIPLAEKSGLIDALGMHMLRASIRHAKGWPGLALSVTALDIPVTAEGIENTHQAEILRQTGCDQFQGFLVGKPMSAAEIAVKLTQQGVAA</sequence>
<gene>
    <name evidence="2" type="ORF">EXN23_25790</name>
</gene>
<dbReference type="PANTHER" id="PTHR33121:SF70">
    <property type="entry name" value="SIGNALING PROTEIN YKOW"/>
    <property type="match status" value="1"/>
</dbReference>
<dbReference type="PANTHER" id="PTHR33121">
    <property type="entry name" value="CYCLIC DI-GMP PHOSPHODIESTERASE PDEF"/>
    <property type="match status" value="1"/>
</dbReference>
<name>A0ABY3BGU7_9HYPH</name>